<protein>
    <submittedName>
        <fullName evidence="1">Uncharacterized protein</fullName>
    </submittedName>
</protein>
<proteinExistence type="predicted"/>
<dbReference type="EMBL" id="CALNXJ010000020">
    <property type="protein sequence ID" value="CAH3123936.1"/>
    <property type="molecule type" value="Genomic_DNA"/>
</dbReference>
<dbReference type="AlphaFoldDB" id="A0AAU9WS97"/>
<accession>A0AAU9WS97</accession>
<sequence>MDTVGPDHPVNVALEVCVNELKGAVAALDSKYTHCRGRVLTCKD</sequence>
<name>A0AAU9WS97_9CNID</name>
<keyword evidence="2" id="KW-1185">Reference proteome</keyword>
<gene>
    <name evidence="1" type="ORF">PMEA_00011604</name>
</gene>
<organism evidence="1 2">
    <name type="scientific">Pocillopora meandrina</name>
    <dbReference type="NCBI Taxonomy" id="46732"/>
    <lineage>
        <taxon>Eukaryota</taxon>
        <taxon>Metazoa</taxon>
        <taxon>Cnidaria</taxon>
        <taxon>Anthozoa</taxon>
        <taxon>Hexacorallia</taxon>
        <taxon>Scleractinia</taxon>
        <taxon>Astrocoeniina</taxon>
        <taxon>Pocilloporidae</taxon>
        <taxon>Pocillopora</taxon>
    </lineage>
</organism>
<reference evidence="1 2" key="1">
    <citation type="submission" date="2022-05" db="EMBL/GenBank/DDBJ databases">
        <authorList>
            <consortium name="Genoscope - CEA"/>
            <person name="William W."/>
        </authorList>
    </citation>
    <scope>NUCLEOTIDE SEQUENCE [LARGE SCALE GENOMIC DNA]</scope>
</reference>
<dbReference type="Proteomes" id="UP001159428">
    <property type="component" value="Unassembled WGS sequence"/>
</dbReference>
<evidence type="ECO:0000313" key="2">
    <source>
        <dbReference type="Proteomes" id="UP001159428"/>
    </source>
</evidence>
<comment type="caution">
    <text evidence="1">The sequence shown here is derived from an EMBL/GenBank/DDBJ whole genome shotgun (WGS) entry which is preliminary data.</text>
</comment>
<evidence type="ECO:0000313" key="1">
    <source>
        <dbReference type="EMBL" id="CAH3123936.1"/>
    </source>
</evidence>